<reference evidence="2 3" key="1">
    <citation type="journal article" date="2016" name="Nat. Commun.">
        <title>Thousands of microbial genomes shed light on interconnected biogeochemical processes in an aquifer system.</title>
        <authorList>
            <person name="Anantharaman K."/>
            <person name="Brown C.T."/>
            <person name="Hug L.A."/>
            <person name="Sharon I."/>
            <person name="Castelle C.J."/>
            <person name="Probst A.J."/>
            <person name="Thomas B.C."/>
            <person name="Singh A."/>
            <person name="Wilkins M.J."/>
            <person name="Karaoz U."/>
            <person name="Brodie E.L."/>
            <person name="Williams K.H."/>
            <person name="Hubbard S.S."/>
            <person name="Banfield J.F."/>
        </authorList>
    </citation>
    <scope>NUCLEOTIDE SEQUENCE [LARGE SCALE GENOMIC DNA]</scope>
</reference>
<gene>
    <name evidence="2" type="ORF">A2719_03370</name>
</gene>
<accession>A0A1G2G0Z7</accession>
<feature type="region of interest" description="Disordered" evidence="1">
    <location>
        <begin position="1"/>
        <end position="25"/>
    </location>
</feature>
<evidence type="ECO:0000256" key="1">
    <source>
        <dbReference type="SAM" id="MobiDB-lite"/>
    </source>
</evidence>
<name>A0A1G2G0Z7_9BACT</name>
<dbReference type="Proteomes" id="UP000177480">
    <property type="component" value="Unassembled WGS sequence"/>
</dbReference>
<dbReference type="EMBL" id="MHNK01000010">
    <property type="protein sequence ID" value="OGZ43976.1"/>
    <property type="molecule type" value="Genomic_DNA"/>
</dbReference>
<dbReference type="AlphaFoldDB" id="A0A1G2G0Z7"/>
<comment type="caution">
    <text evidence="2">The sequence shown here is derived from an EMBL/GenBank/DDBJ whole genome shotgun (WGS) entry which is preliminary data.</text>
</comment>
<proteinExistence type="predicted"/>
<protein>
    <submittedName>
        <fullName evidence="2">Uncharacterized protein</fullName>
    </submittedName>
</protein>
<sequence>MGFEGQIHNYPQPPEEGVPKKKPFIDPAPAKLEIRNDPLSQEEIAEDLELLRATPDARKAAEKAGFNLETGEFREEQAKQLKAGDNVEILSEEGEKEARVLSGFDQQTGEAIVKVDMGGGRQVEERLSQIELYALNRSEGETKRFSVNEWIQLRSRFKGDTEGSWKYTGEPLDFSKTMLTPEEARTFLKEKFIEIRDPRVSQAPNRLGSEHVRQQRLRKWRIALLGF</sequence>
<organism evidence="2 3">
    <name type="scientific">Candidatus Ryanbacteria bacterium RIFCSPHIGHO2_01_FULL_45_22</name>
    <dbReference type="NCBI Taxonomy" id="1802114"/>
    <lineage>
        <taxon>Bacteria</taxon>
        <taxon>Candidatus Ryaniibacteriota</taxon>
    </lineage>
</organism>
<evidence type="ECO:0000313" key="3">
    <source>
        <dbReference type="Proteomes" id="UP000177480"/>
    </source>
</evidence>
<evidence type="ECO:0000313" key="2">
    <source>
        <dbReference type="EMBL" id="OGZ43976.1"/>
    </source>
</evidence>
<dbReference type="STRING" id="1802114.A2719_03370"/>